<dbReference type="PROSITE" id="PS00101">
    <property type="entry name" value="HEXAPEP_TRANSFERASES"/>
    <property type="match status" value="1"/>
</dbReference>
<feature type="compositionally biased region" description="Acidic residues" evidence="7">
    <location>
        <begin position="417"/>
        <end position="426"/>
    </location>
</feature>
<protein>
    <recommendedName>
        <fullName evidence="3">serine O-acetyltransferase</fullName>
        <ecNumber evidence="3">2.3.1.30</ecNumber>
    </recommendedName>
</protein>
<feature type="compositionally biased region" description="Low complexity" evidence="7">
    <location>
        <begin position="591"/>
        <end position="600"/>
    </location>
</feature>
<comment type="pathway">
    <text evidence="1">Amino-acid biosynthesis; L-cysteine biosynthesis; L-cysteine from L-serine: step 1/2.</text>
</comment>
<evidence type="ECO:0000313" key="9">
    <source>
        <dbReference type="EMBL" id="KAL3777984.1"/>
    </source>
</evidence>
<dbReference type="Gene3D" id="2.160.10.10">
    <property type="entry name" value="Hexapeptide repeat proteins"/>
    <property type="match status" value="1"/>
</dbReference>
<dbReference type="Pfam" id="PF06426">
    <property type="entry name" value="SATase_N"/>
    <property type="match status" value="1"/>
</dbReference>
<dbReference type="AlphaFoldDB" id="A0ABD3NPY1"/>
<comment type="caution">
    <text evidence="9">The sequence shown here is derived from an EMBL/GenBank/DDBJ whole genome shotgun (WGS) entry which is preliminary data.</text>
</comment>
<dbReference type="SMART" id="SM00971">
    <property type="entry name" value="SATase_N"/>
    <property type="match status" value="1"/>
</dbReference>
<evidence type="ECO:0000256" key="4">
    <source>
        <dbReference type="ARBA" id="ARBA00022605"/>
    </source>
</evidence>
<gene>
    <name evidence="9" type="ORF">ACHAWO_003190</name>
</gene>
<keyword evidence="5" id="KW-0808">Transferase</keyword>
<reference evidence="9 10" key="1">
    <citation type="submission" date="2024-10" db="EMBL/GenBank/DDBJ databases">
        <title>Updated reference genomes for cyclostephanoid diatoms.</title>
        <authorList>
            <person name="Roberts W.R."/>
            <person name="Alverson A.J."/>
        </authorList>
    </citation>
    <scope>NUCLEOTIDE SEQUENCE [LARGE SCALE GENOMIC DNA]</scope>
    <source>
        <strain evidence="9 10">AJA010-31</strain>
    </source>
</reference>
<evidence type="ECO:0000256" key="5">
    <source>
        <dbReference type="ARBA" id="ARBA00022679"/>
    </source>
</evidence>
<dbReference type="Pfam" id="PF00132">
    <property type="entry name" value="Hexapep"/>
    <property type="match status" value="1"/>
</dbReference>
<dbReference type="CDD" id="cd03354">
    <property type="entry name" value="LbH_SAT"/>
    <property type="match status" value="1"/>
</dbReference>
<feature type="region of interest" description="Disordered" evidence="7">
    <location>
        <begin position="591"/>
        <end position="612"/>
    </location>
</feature>
<dbReference type="SUPFAM" id="SSF51161">
    <property type="entry name" value="Trimeric LpxA-like enzymes"/>
    <property type="match status" value="1"/>
</dbReference>
<dbReference type="InterPro" id="IPR010493">
    <property type="entry name" value="Ser_AcTrfase_N"/>
</dbReference>
<dbReference type="InterPro" id="IPR045304">
    <property type="entry name" value="LbH_SAT"/>
</dbReference>
<feature type="compositionally biased region" description="Basic and acidic residues" evidence="7">
    <location>
        <begin position="601"/>
        <end position="612"/>
    </location>
</feature>
<feature type="domain" description="Serine acetyltransferase N-terminal" evidence="8">
    <location>
        <begin position="59"/>
        <end position="184"/>
    </location>
</feature>
<evidence type="ECO:0000256" key="1">
    <source>
        <dbReference type="ARBA" id="ARBA00004876"/>
    </source>
</evidence>
<dbReference type="InterPro" id="IPR001451">
    <property type="entry name" value="Hexapep"/>
</dbReference>
<dbReference type="InterPro" id="IPR053376">
    <property type="entry name" value="Serine_acetyltransferase"/>
</dbReference>
<dbReference type="InterPro" id="IPR042122">
    <property type="entry name" value="Ser_AcTrfase_N_sf"/>
</dbReference>
<proteinExistence type="inferred from homology"/>
<dbReference type="PANTHER" id="PTHR42811">
    <property type="entry name" value="SERINE ACETYLTRANSFERASE"/>
    <property type="match status" value="1"/>
</dbReference>
<evidence type="ECO:0000259" key="8">
    <source>
        <dbReference type="SMART" id="SM00971"/>
    </source>
</evidence>
<dbReference type="GO" id="GO:0008652">
    <property type="term" value="P:amino acid biosynthetic process"/>
    <property type="evidence" value="ECO:0007669"/>
    <property type="project" value="UniProtKB-KW"/>
</dbReference>
<dbReference type="InterPro" id="IPR011004">
    <property type="entry name" value="Trimer_LpxA-like_sf"/>
</dbReference>
<evidence type="ECO:0000256" key="2">
    <source>
        <dbReference type="ARBA" id="ARBA00007274"/>
    </source>
</evidence>
<keyword evidence="6" id="KW-0012">Acyltransferase</keyword>
<dbReference type="NCBIfam" id="NF041874">
    <property type="entry name" value="EPS_EpsC"/>
    <property type="match status" value="1"/>
</dbReference>
<dbReference type="InterPro" id="IPR018357">
    <property type="entry name" value="Hexapep_transf_CS"/>
</dbReference>
<dbReference type="Proteomes" id="UP001530400">
    <property type="component" value="Unassembled WGS sequence"/>
</dbReference>
<evidence type="ECO:0000256" key="6">
    <source>
        <dbReference type="ARBA" id="ARBA00023315"/>
    </source>
</evidence>
<sequence length="628" mass="67607">MSTLLSLPKSIIQSIKKGTPSSDVRKPDPTSSITSTQRTEAMSTTDLQIKNNAKDDDPLFVQMRREAQEVARREPILTMLLTKVGLLESTNNDTSSSPATSFDEAISRIVAHRLSSCSGGSAMVCPIFLQSTFQSGFDSQELEMGHTMSYAVREDALCVWRRDPACETLLEVVLFMKGFLSLVVHRAARRAWKPEDLDDGGGNNAVENGSIEKQVENGGNATNNNEEYHSQIKGKRFVALLLQSQASAAFGVDIHPAASIGAGVMIDHATGVVIGETATVGDGTTILHGVTLGGTGKESGDRHPKIGNDVLIGAGTKILGNIKVGDRAKIGAGSVVLRPIPTGATAVGSPARIIGFTPKGERPGSSVDISLAGVEPLMGSSNKIENPKTPNAAADGMKEVMPVSSEVMSKTIRESISEGDTEELTSADEAGQLGLGIDDENDNTTSDEDDDEVTDFGTPATLHYVKTSHDDDMCPFRNSFCQTFMSKDMISHKKLRSLLLLEGCSEGETVEVFFELLHLVPEDSKARQCGCIPLDIFARYFPEVGVEKTRLDKETCYALAKGDLRRLGMSKKASKKFKAMFNRLGRIPSSSSLTSSLTARRTSDKDEDRGERQYSLLDTTGFAEEIAI</sequence>
<organism evidence="9 10">
    <name type="scientific">Cyclotella atomus</name>
    <dbReference type="NCBI Taxonomy" id="382360"/>
    <lineage>
        <taxon>Eukaryota</taxon>
        <taxon>Sar</taxon>
        <taxon>Stramenopiles</taxon>
        <taxon>Ochrophyta</taxon>
        <taxon>Bacillariophyta</taxon>
        <taxon>Coscinodiscophyceae</taxon>
        <taxon>Thalassiosirophycidae</taxon>
        <taxon>Stephanodiscales</taxon>
        <taxon>Stephanodiscaceae</taxon>
        <taxon>Cyclotella</taxon>
    </lineage>
</organism>
<dbReference type="EMBL" id="JALLPJ020001013">
    <property type="protein sequence ID" value="KAL3777984.1"/>
    <property type="molecule type" value="Genomic_DNA"/>
</dbReference>
<dbReference type="Gene3D" id="1.10.3130.10">
    <property type="entry name" value="serine acetyltransferase, domain 1"/>
    <property type="match status" value="1"/>
</dbReference>
<feature type="compositionally biased region" description="Polar residues" evidence="7">
    <location>
        <begin position="29"/>
        <end position="44"/>
    </location>
</feature>
<name>A0ABD3NPY1_9STRA</name>
<comment type="similarity">
    <text evidence="2">Belongs to the transferase hexapeptide repeat family.</text>
</comment>
<dbReference type="FunFam" id="2.160.10.10:FF:000002">
    <property type="entry name" value="Serine acetyltransferase"/>
    <property type="match status" value="1"/>
</dbReference>
<feature type="region of interest" description="Disordered" evidence="7">
    <location>
        <begin position="16"/>
        <end position="44"/>
    </location>
</feature>
<dbReference type="GO" id="GO:0009001">
    <property type="term" value="F:serine O-acetyltransferase activity"/>
    <property type="evidence" value="ECO:0007669"/>
    <property type="project" value="UniProtKB-EC"/>
</dbReference>
<feature type="compositionally biased region" description="Acidic residues" evidence="7">
    <location>
        <begin position="437"/>
        <end position="454"/>
    </location>
</feature>
<evidence type="ECO:0000313" key="10">
    <source>
        <dbReference type="Proteomes" id="UP001530400"/>
    </source>
</evidence>
<accession>A0ABD3NPY1</accession>
<keyword evidence="10" id="KW-1185">Reference proteome</keyword>
<keyword evidence="4" id="KW-0028">Amino-acid biosynthesis</keyword>
<evidence type="ECO:0000256" key="3">
    <source>
        <dbReference type="ARBA" id="ARBA00013266"/>
    </source>
</evidence>
<evidence type="ECO:0000256" key="7">
    <source>
        <dbReference type="SAM" id="MobiDB-lite"/>
    </source>
</evidence>
<dbReference type="GO" id="GO:0005737">
    <property type="term" value="C:cytoplasm"/>
    <property type="evidence" value="ECO:0007669"/>
    <property type="project" value="UniProtKB-ARBA"/>
</dbReference>
<feature type="region of interest" description="Disordered" evidence="7">
    <location>
        <begin position="416"/>
        <end position="456"/>
    </location>
</feature>
<dbReference type="EC" id="2.3.1.30" evidence="3"/>